<sequence length="109" mass="11888">MLPPRQPAVEDLPQGAGERAREALVQGKAGHSRRQHFEQCRAVTGVALAVRRVTARPPGQLELAHGEGPRVRRDDRGRDPLDGDRVAGDGPAAEKPFRPLGLRPRVRPV</sequence>
<name>A0ABQ4UT99_9HYPH</name>
<feature type="region of interest" description="Disordered" evidence="1">
    <location>
        <begin position="56"/>
        <end position="109"/>
    </location>
</feature>
<reference evidence="2" key="1">
    <citation type="journal article" date="2021" name="Front. Microbiol.">
        <title>Comprehensive Comparative Genomics and Phenotyping of Methylobacterium Species.</title>
        <authorList>
            <person name="Alessa O."/>
            <person name="Ogura Y."/>
            <person name="Fujitani Y."/>
            <person name="Takami H."/>
            <person name="Hayashi T."/>
            <person name="Sahin N."/>
            <person name="Tani A."/>
        </authorList>
    </citation>
    <scope>NUCLEOTIDE SEQUENCE</scope>
    <source>
        <strain evidence="2">DSM 14458</strain>
    </source>
</reference>
<organism evidence="2 3">
    <name type="scientific">Methylorubrum suomiense</name>
    <dbReference type="NCBI Taxonomy" id="144191"/>
    <lineage>
        <taxon>Bacteria</taxon>
        <taxon>Pseudomonadati</taxon>
        <taxon>Pseudomonadota</taxon>
        <taxon>Alphaproteobacteria</taxon>
        <taxon>Hyphomicrobiales</taxon>
        <taxon>Methylobacteriaceae</taxon>
        <taxon>Methylorubrum</taxon>
    </lineage>
</organism>
<evidence type="ECO:0000313" key="3">
    <source>
        <dbReference type="Proteomes" id="UP001055093"/>
    </source>
</evidence>
<keyword evidence="3" id="KW-1185">Reference proteome</keyword>
<evidence type="ECO:0000256" key="1">
    <source>
        <dbReference type="SAM" id="MobiDB-lite"/>
    </source>
</evidence>
<feature type="region of interest" description="Disordered" evidence="1">
    <location>
        <begin position="1"/>
        <end position="33"/>
    </location>
</feature>
<reference evidence="2" key="2">
    <citation type="submission" date="2021-08" db="EMBL/GenBank/DDBJ databases">
        <authorList>
            <person name="Tani A."/>
            <person name="Ola A."/>
            <person name="Ogura Y."/>
            <person name="Katsura K."/>
            <person name="Hayashi T."/>
        </authorList>
    </citation>
    <scope>NUCLEOTIDE SEQUENCE</scope>
    <source>
        <strain evidence="2">DSM 14458</strain>
    </source>
</reference>
<gene>
    <name evidence="2" type="ORF">BGCPKDLD_1509</name>
</gene>
<dbReference type="EMBL" id="BPRE01000004">
    <property type="protein sequence ID" value="GJE74935.1"/>
    <property type="molecule type" value="Genomic_DNA"/>
</dbReference>
<evidence type="ECO:0000313" key="2">
    <source>
        <dbReference type="EMBL" id="GJE74935.1"/>
    </source>
</evidence>
<proteinExistence type="predicted"/>
<accession>A0ABQ4UT99</accession>
<dbReference type="Proteomes" id="UP001055093">
    <property type="component" value="Unassembled WGS sequence"/>
</dbReference>
<feature type="compositionally biased region" description="Basic and acidic residues" evidence="1">
    <location>
        <begin position="64"/>
        <end position="87"/>
    </location>
</feature>
<protein>
    <submittedName>
        <fullName evidence="2">Uncharacterized protein</fullName>
    </submittedName>
</protein>
<comment type="caution">
    <text evidence="2">The sequence shown here is derived from an EMBL/GenBank/DDBJ whole genome shotgun (WGS) entry which is preliminary data.</text>
</comment>